<dbReference type="InterPro" id="IPR000160">
    <property type="entry name" value="GGDEF_dom"/>
</dbReference>
<organism evidence="3 4">
    <name type="scientific">Shewanella cyperi</name>
    <dbReference type="NCBI Taxonomy" id="2814292"/>
    <lineage>
        <taxon>Bacteria</taxon>
        <taxon>Pseudomonadati</taxon>
        <taxon>Pseudomonadota</taxon>
        <taxon>Gammaproteobacteria</taxon>
        <taxon>Alteromonadales</taxon>
        <taxon>Shewanellaceae</taxon>
        <taxon>Shewanella</taxon>
    </lineage>
</organism>
<dbReference type="Gene3D" id="3.30.450.40">
    <property type="match status" value="1"/>
</dbReference>
<dbReference type="Proteomes" id="UP000663281">
    <property type="component" value="Chromosome"/>
</dbReference>
<dbReference type="InterPro" id="IPR003018">
    <property type="entry name" value="GAF"/>
</dbReference>
<proteinExistence type="predicted"/>
<dbReference type="SMART" id="SM00065">
    <property type="entry name" value="GAF"/>
    <property type="match status" value="1"/>
</dbReference>
<dbReference type="SUPFAM" id="SSF55781">
    <property type="entry name" value="GAF domain-like"/>
    <property type="match status" value="1"/>
</dbReference>
<keyword evidence="4" id="KW-1185">Reference proteome</keyword>
<dbReference type="PANTHER" id="PTHR43102">
    <property type="entry name" value="SLR1143 PROTEIN"/>
    <property type="match status" value="1"/>
</dbReference>
<dbReference type="PANTHER" id="PTHR43102:SF2">
    <property type="entry name" value="GAF DOMAIN-CONTAINING PROTEIN"/>
    <property type="match status" value="1"/>
</dbReference>
<comment type="cofactor">
    <cofactor evidence="1">
        <name>Mg(2+)</name>
        <dbReference type="ChEBI" id="CHEBI:18420"/>
    </cofactor>
</comment>
<dbReference type="AlphaFoldDB" id="A0A974XNB7"/>
<dbReference type="NCBIfam" id="TIGR00254">
    <property type="entry name" value="GGDEF"/>
    <property type="match status" value="1"/>
</dbReference>
<evidence type="ECO:0000313" key="4">
    <source>
        <dbReference type="Proteomes" id="UP000663281"/>
    </source>
</evidence>
<dbReference type="SUPFAM" id="SSF55073">
    <property type="entry name" value="Nucleotide cyclase"/>
    <property type="match status" value="1"/>
</dbReference>
<dbReference type="InterPro" id="IPR029016">
    <property type="entry name" value="GAF-like_dom_sf"/>
</dbReference>
<dbReference type="RefSeq" id="WP_207322844.1">
    <property type="nucleotide sequence ID" value="NZ_CP071501.1"/>
</dbReference>
<dbReference type="GO" id="GO:0003824">
    <property type="term" value="F:catalytic activity"/>
    <property type="evidence" value="ECO:0007669"/>
    <property type="project" value="UniProtKB-ARBA"/>
</dbReference>
<dbReference type="InterPro" id="IPR029787">
    <property type="entry name" value="Nucleotide_cyclase"/>
</dbReference>
<evidence type="ECO:0000256" key="1">
    <source>
        <dbReference type="ARBA" id="ARBA00001946"/>
    </source>
</evidence>
<dbReference type="InterPro" id="IPR043128">
    <property type="entry name" value="Rev_trsase/Diguanyl_cyclase"/>
</dbReference>
<dbReference type="KEGG" id="scyp:JYB88_07825"/>
<protein>
    <submittedName>
        <fullName evidence="3">Sensor domain-containing diguanylate cyclase</fullName>
    </submittedName>
</protein>
<gene>
    <name evidence="3" type="ORF">JYB88_07825</name>
</gene>
<dbReference type="PROSITE" id="PS50887">
    <property type="entry name" value="GGDEF"/>
    <property type="match status" value="1"/>
</dbReference>
<feature type="domain" description="GGDEF" evidence="2">
    <location>
        <begin position="194"/>
        <end position="326"/>
    </location>
</feature>
<dbReference type="Pfam" id="PF01590">
    <property type="entry name" value="GAF"/>
    <property type="match status" value="1"/>
</dbReference>
<evidence type="ECO:0000259" key="2">
    <source>
        <dbReference type="PROSITE" id="PS50887"/>
    </source>
</evidence>
<evidence type="ECO:0000313" key="3">
    <source>
        <dbReference type="EMBL" id="QSX31514.1"/>
    </source>
</evidence>
<dbReference type="FunFam" id="3.30.70.270:FF:000001">
    <property type="entry name" value="Diguanylate cyclase domain protein"/>
    <property type="match status" value="1"/>
</dbReference>
<dbReference type="SMART" id="SM00267">
    <property type="entry name" value="GGDEF"/>
    <property type="match status" value="1"/>
</dbReference>
<dbReference type="EMBL" id="CP071504">
    <property type="protein sequence ID" value="QSX31514.1"/>
    <property type="molecule type" value="Genomic_DNA"/>
</dbReference>
<dbReference type="CDD" id="cd01949">
    <property type="entry name" value="GGDEF"/>
    <property type="match status" value="1"/>
</dbReference>
<reference evidence="3 4" key="1">
    <citation type="submission" date="2021-03" db="EMBL/GenBank/DDBJ databases">
        <title>Novel species identification of genus Shewanella.</title>
        <authorList>
            <person name="Liu G."/>
            <person name="Zhang Q."/>
        </authorList>
    </citation>
    <scope>NUCLEOTIDE SEQUENCE [LARGE SCALE GENOMIC DNA]</scope>
    <source>
        <strain evidence="3 4">FJAT-53726</strain>
    </source>
</reference>
<name>A0A974XNB7_9GAMM</name>
<dbReference type="Gene3D" id="3.30.70.270">
    <property type="match status" value="1"/>
</dbReference>
<accession>A0A974XNB7</accession>
<sequence>MQKAPYPIDEAKRLAALRRLHLLDTPPEERFDRLTRLTCRLLDVPVCLVSLVDEQRQWFKSCVGLSFSETPRDVSFCGHAILGDSLFIVEDAADDPRFADSPLVMGEPRVRFYAGCPLTLANGYRVGTLCVMDFLPRQLDAEKCKDLEDMAHLAVSELEAIQVATIDPLTGLCNRRGFHRLARQAIAKCGRLRQDASLLYFDLDHFKEINDRFGHHEGDQALQAFALIINKVLREYDVIARLGGDEFAALVSHGHQQSAAFGIQARLKQAMAEHNMAEARGYHLSCSLGIANFQFREPKTVEDLLREADAHMYREKQARGLQFQEG</sequence>
<dbReference type="Pfam" id="PF00990">
    <property type="entry name" value="GGDEF"/>
    <property type="match status" value="1"/>
</dbReference>